<dbReference type="SMART" id="SM00825">
    <property type="entry name" value="PKS_KS"/>
    <property type="match status" value="1"/>
</dbReference>
<dbReference type="InterPro" id="IPR014031">
    <property type="entry name" value="Ketoacyl_synth_C"/>
</dbReference>
<gene>
    <name evidence="7" type="ORF">ABDJ40_10765</name>
</gene>
<evidence type="ECO:0000259" key="5">
    <source>
        <dbReference type="PROSITE" id="PS50075"/>
    </source>
</evidence>
<dbReference type="InterPro" id="IPR032821">
    <property type="entry name" value="PKS_assoc"/>
</dbReference>
<dbReference type="SMART" id="SM00827">
    <property type="entry name" value="PKS_AT"/>
    <property type="match status" value="1"/>
</dbReference>
<dbReference type="InterPro" id="IPR014043">
    <property type="entry name" value="Acyl_transferase_dom"/>
</dbReference>
<dbReference type="InterPro" id="IPR016035">
    <property type="entry name" value="Acyl_Trfase/lysoPLipase"/>
</dbReference>
<dbReference type="InterPro" id="IPR020806">
    <property type="entry name" value="PKS_PP-bd"/>
</dbReference>
<dbReference type="InterPro" id="IPR050091">
    <property type="entry name" value="PKS_NRPS_Biosynth_Enz"/>
</dbReference>
<dbReference type="CDD" id="cd00833">
    <property type="entry name" value="PKS"/>
    <property type="match status" value="1"/>
</dbReference>
<dbReference type="InterPro" id="IPR045851">
    <property type="entry name" value="AMP-bd_C_sf"/>
</dbReference>
<protein>
    <submittedName>
        <fullName evidence="7">Beta-ketoacyl synthase N-terminal-like domain-containing protein</fullName>
    </submittedName>
</protein>
<dbReference type="Gene3D" id="3.30.70.3290">
    <property type="match status" value="1"/>
</dbReference>
<feature type="domain" description="Carrier" evidence="5">
    <location>
        <begin position="166"/>
        <end position="241"/>
    </location>
</feature>
<dbReference type="SUPFAM" id="SSF52151">
    <property type="entry name" value="FabD/lysophospholipase-like"/>
    <property type="match status" value="1"/>
</dbReference>
<dbReference type="Pfam" id="PF02801">
    <property type="entry name" value="Ketoacyl-synt_C"/>
    <property type="match status" value="1"/>
</dbReference>
<dbReference type="InterPro" id="IPR036736">
    <property type="entry name" value="ACP-like_sf"/>
</dbReference>
<dbReference type="Gene3D" id="3.40.50.12780">
    <property type="entry name" value="N-terminal domain of ligase-like"/>
    <property type="match status" value="1"/>
</dbReference>
<feature type="domain" description="Carrier" evidence="5">
    <location>
        <begin position="1185"/>
        <end position="1265"/>
    </location>
</feature>
<keyword evidence="2" id="KW-0597">Phosphoprotein</keyword>
<keyword evidence="1" id="KW-0596">Phosphopantetheine</keyword>
<dbReference type="Pfam" id="PF00550">
    <property type="entry name" value="PP-binding"/>
    <property type="match status" value="2"/>
</dbReference>
<dbReference type="InterPro" id="IPR009081">
    <property type="entry name" value="PP-bd_ACP"/>
</dbReference>
<evidence type="ECO:0000256" key="4">
    <source>
        <dbReference type="SAM" id="MobiDB-lite"/>
    </source>
</evidence>
<dbReference type="InterPro" id="IPR042099">
    <property type="entry name" value="ANL_N_sf"/>
</dbReference>
<dbReference type="PANTHER" id="PTHR43775">
    <property type="entry name" value="FATTY ACID SYNTHASE"/>
    <property type="match status" value="1"/>
</dbReference>
<dbReference type="Pfam" id="PF23024">
    <property type="entry name" value="AMP-dom_DIP2-like"/>
    <property type="match status" value="1"/>
</dbReference>
<dbReference type="Gene3D" id="3.40.47.10">
    <property type="match status" value="1"/>
</dbReference>
<proteinExistence type="predicted"/>
<dbReference type="InterPro" id="IPR014030">
    <property type="entry name" value="Ketoacyl_synth_N"/>
</dbReference>
<dbReference type="InterPro" id="IPR001227">
    <property type="entry name" value="Ac_transferase_dom_sf"/>
</dbReference>
<dbReference type="Pfam" id="PF00109">
    <property type="entry name" value="ketoacyl-synt"/>
    <property type="match status" value="1"/>
</dbReference>
<feature type="region of interest" description="Disordered" evidence="4">
    <location>
        <begin position="1141"/>
        <end position="1166"/>
    </location>
</feature>
<dbReference type="InterPro" id="IPR018201">
    <property type="entry name" value="Ketoacyl_synth_AS"/>
</dbReference>
<evidence type="ECO:0000256" key="3">
    <source>
        <dbReference type="ARBA" id="ARBA00022679"/>
    </source>
</evidence>
<dbReference type="RefSeq" id="WP_347609505.1">
    <property type="nucleotide sequence ID" value="NZ_JBDPZC010000004.1"/>
</dbReference>
<dbReference type="PROSITE" id="PS00012">
    <property type="entry name" value="PHOSPHOPANTETHEINE"/>
    <property type="match status" value="2"/>
</dbReference>
<dbReference type="SUPFAM" id="SSF47336">
    <property type="entry name" value="ACP-like"/>
    <property type="match status" value="2"/>
</dbReference>
<dbReference type="Pfam" id="PF16197">
    <property type="entry name" value="KAsynt_C_assoc"/>
    <property type="match status" value="1"/>
</dbReference>
<dbReference type="PROSITE" id="PS00606">
    <property type="entry name" value="KS3_1"/>
    <property type="match status" value="1"/>
</dbReference>
<dbReference type="Gene3D" id="3.40.366.10">
    <property type="entry name" value="Malonyl-Coenzyme A Acyl Carrier Protein, domain 2"/>
    <property type="match status" value="1"/>
</dbReference>
<organism evidence="7 8">
    <name type="scientific">Roseateles flavus</name>
    <dbReference type="NCBI Taxonomy" id="3149041"/>
    <lineage>
        <taxon>Bacteria</taxon>
        <taxon>Pseudomonadati</taxon>
        <taxon>Pseudomonadota</taxon>
        <taxon>Betaproteobacteria</taxon>
        <taxon>Burkholderiales</taxon>
        <taxon>Sphaerotilaceae</taxon>
        <taxon>Roseateles</taxon>
    </lineage>
</organism>
<feature type="domain" description="Ketosynthase family 3 (KS3)" evidence="6">
    <location>
        <begin position="254"/>
        <end position="673"/>
    </location>
</feature>
<evidence type="ECO:0000259" key="6">
    <source>
        <dbReference type="PROSITE" id="PS52004"/>
    </source>
</evidence>
<dbReference type="InterPro" id="IPR016039">
    <property type="entry name" value="Thiolase-like"/>
</dbReference>
<dbReference type="InterPro" id="IPR006162">
    <property type="entry name" value="Ppantetheine_attach_site"/>
</dbReference>
<sequence>MAAAPGRGPWLRTGDLGAWHEGQLFITGRIKDVIVIRGQNHYPQDLERSAQQAHPAVAGAQGAAFAVQLAGQERLVLLQEVRRSERHRLDGEAITQALREAMAASHGLHLHAVCLLRPASLPMTSSGKIQRHACRQRFLDGGLKPLYQWQDTATPAAQGTTASPASAELSRWLLARCAALSHLPQELLSLEQSFASMGLDSMDLVTLSGELSARLGRRVEPTLLYAQPCMAALLAALAREAPATAPTATTAPQDEAIALIGMACRLPGADGAEAFWQLLDQGRDAITEVPADRWDAEALAGEGSGRSASRWGGFIEGIDQFDAAFFGISAREADAMDPQQRLLLQACWHALEDAGLRADSLAGSDTGVFIGAMTHDYQLLQLRHGQALDAYFGTGNQASILANRLSYVLGLQGPSWTVETACSSSLVALHQARRALLDGDCSLALVGGVNALLAPELYVALSQAQMLSPDGHCRAFDARANGYVRAEGCAMVVLKRLSEAQRDGDRILGLLRGSAVNQDGRSNGLTAPNGPAQQAVMRKALASAGLQAQSVSYLEAHGTGTALGDPIEMESIQQVYGRSEGAPLWVGSVKSNIGHAEPLAGLAGLCKVLLALRHERIPASLHVQQLNPLLRLEGSGCQVAREAQPWPRSDLPRRAAISSFGFGGTNAHVIVEEAPGVAPGAAAAGEAPALLVLSARSDRALQQLALAYAQRLEHAPPPLQALCQAAALRRSALTHRLAVVAGDVPGLATALRAHAQGEQDPTLFTAEHAQAAPRRTAFHFTGQGSQYADMGRGLYRSEPVFRRCMDHCAALLQPWLGFSLTEALYPEAAGAPTPLRLDDTAHAQPALFALEWSLAQLWAAAGVRPDVLLGHSLGEYVAACLAGVFSLADGLRLVAERGRLMRDLCPPGAMLVLQGPAPALQAFHQETQAGGELALAARNAADCIVLGGSLEAVDGAQARALQLGLEARRLPGQRAFHSPDMQPMRAAFAEVLGGITLQAPHLPLVSNLDGQLCGEALACADYWLDHACQTVEFERCLQTLAAQDCGRLIEIGPDPVLSSLARRHPLLDGPGRLWLASLRRGRDEASHWLEALARWTVAGGETDWPAWYAARGADSAQAWQQVGPLPAYPFQTESHWFQPGAGSTLPAGSLGQRKPGPASAVAAEPQSRPALPDTLLQLPPEAARQALLDHLRQLAFQVLRLSSARRQDLTPSFPDTALSQLGFDSLMALELRKQLARDTGIELPLRQLLVNTTARELAGVLHRLLLLQDMRPADETASADEGLEEILL</sequence>
<dbReference type="InterPro" id="IPR025110">
    <property type="entry name" value="AMP-bd_C"/>
</dbReference>
<comment type="caution">
    <text evidence="7">The sequence shown here is derived from an EMBL/GenBank/DDBJ whole genome shotgun (WGS) entry which is preliminary data.</text>
</comment>
<dbReference type="Gene3D" id="1.10.1200.10">
    <property type="entry name" value="ACP-like"/>
    <property type="match status" value="2"/>
</dbReference>
<keyword evidence="3" id="KW-0808">Transferase</keyword>
<dbReference type="Proteomes" id="UP001462640">
    <property type="component" value="Unassembled WGS sequence"/>
</dbReference>
<dbReference type="SUPFAM" id="SSF55048">
    <property type="entry name" value="Probable ACP-binding domain of malonyl-CoA ACP transacylase"/>
    <property type="match status" value="1"/>
</dbReference>
<evidence type="ECO:0000313" key="7">
    <source>
        <dbReference type="EMBL" id="MEO3713243.1"/>
    </source>
</evidence>
<evidence type="ECO:0000313" key="8">
    <source>
        <dbReference type="Proteomes" id="UP001462640"/>
    </source>
</evidence>
<dbReference type="PROSITE" id="PS52004">
    <property type="entry name" value="KS3_2"/>
    <property type="match status" value="1"/>
</dbReference>
<dbReference type="SUPFAM" id="SSF53901">
    <property type="entry name" value="Thiolase-like"/>
    <property type="match status" value="1"/>
</dbReference>
<dbReference type="PROSITE" id="PS50075">
    <property type="entry name" value="CARRIER"/>
    <property type="match status" value="2"/>
</dbReference>
<dbReference type="SMART" id="SM00823">
    <property type="entry name" value="PKS_PP"/>
    <property type="match status" value="2"/>
</dbReference>
<reference evidence="7 8" key="1">
    <citation type="submission" date="2024-05" db="EMBL/GenBank/DDBJ databases">
        <title>Roseateles sp. 2.12 16S ribosomal RNA gene Genome sequencing and assembly.</title>
        <authorList>
            <person name="Woo H."/>
        </authorList>
    </citation>
    <scope>NUCLEOTIDE SEQUENCE [LARGE SCALE GENOMIC DNA]</scope>
    <source>
        <strain evidence="7 8">2.12</strain>
    </source>
</reference>
<name>A0ABV0GDU9_9BURK</name>
<dbReference type="InterPro" id="IPR020841">
    <property type="entry name" value="PKS_Beta-ketoAc_synthase_dom"/>
</dbReference>
<dbReference type="SUPFAM" id="SSF56801">
    <property type="entry name" value="Acetyl-CoA synthetase-like"/>
    <property type="match status" value="1"/>
</dbReference>
<dbReference type="InterPro" id="IPR016036">
    <property type="entry name" value="Malonyl_transacylase_ACP-bd"/>
</dbReference>
<accession>A0ABV0GDU9</accession>
<evidence type="ECO:0000256" key="1">
    <source>
        <dbReference type="ARBA" id="ARBA00022450"/>
    </source>
</evidence>
<dbReference type="Gene3D" id="3.30.300.30">
    <property type="match status" value="1"/>
</dbReference>
<dbReference type="PANTHER" id="PTHR43775:SF37">
    <property type="entry name" value="SI:DKEY-61P9.11"/>
    <property type="match status" value="1"/>
</dbReference>
<dbReference type="Pfam" id="PF00698">
    <property type="entry name" value="Acyl_transf_1"/>
    <property type="match status" value="1"/>
</dbReference>
<keyword evidence="8" id="KW-1185">Reference proteome</keyword>
<evidence type="ECO:0000256" key="2">
    <source>
        <dbReference type="ARBA" id="ARBA00022553"/>
    </source>
</evidence>
<dbReference type="EMBL" id="JBDPZC010000004">
    <property type="protein sequence ID" value="MEO3713243.1"/>
    <property type="molecule type" value="Genomic_DNA"/>
</dbReference>